<keyword evidence="1" id="KW-1133">Transmembrane helix</keyword>
<protein>
    <submittedName>
        <fullName evidence="2">Uncharacterized protein</fullName>
    </submittedName>
</protein>
<dbReference type="PANTHER" id="PTHR35465:SF1">
    <property type="entry name" value="PHOSPHATIDYLINOSITOL-GLYCAN BIOSYNTHESIS CLASS X PROTEIN"/>
    <property type="match status" value="1"/>
</dbReference>
<dbReference type="EMBL" id="BAABME010001557">
    <property type="protein sequence ID" value="GAA0150267.1"/>
    <property type="molecule type" value="Genomic_DNA"/>
</dbReference>
<organism evidence="2 3">
    <name type="scientific">Lithospermum erythrorhizon</name>
    <name type="common">Purple gromwell</name>
    <name type="synonym">Lithospermum officinale var. erythrorhizon</name>
    <dbReference type="NCBI Taxonomy" id="34254"/>
    <lineage>
        <taxon>Eukaryota</taxon>
        <taxon>Viridiplantae</taxon>
        <taxon>Streptophyta</taxon>
        <taxon>Embryophyta</taxon>
        <taxon>Tracheophyta</taxon>
        <taxon>Spermatophyta</taxon>
        <taxon>Magnoliopsida</taxon>
        <taxon>eudicotyledons</taxon>
        <taxon>Gunneridae</taxon>
        <taxon>Pentapetalae</taxon>
        <taxon>asterids</taxon>
        <taxon>lamiids</taxon>
        <taxon>Boraginales</taxon>
        <taxon>Boraginaceae</taxon>
        <taxon>Boraginoideae</taxon>
        <taxon>Lithospermeae</taxon>
        <taxon>Lithospermum</taxon>
    </lineage>
</organism>
<keyword evidence="1" id="KW-0472">Membrane</keyword>
<dbReference type="Proteomes" id="UP001454036">
    <property type="component" value="Unassembled WGS sequence"/>
</dbReference>
<name>A0AAV3PJT0_LITER</name>
<dbReference type="AlphaFoldDB" id="A0AAV3PJT0"/>
<evidence type="ECO:0000313" key="3">
    <source>
        <dbReference type="Proteomes" id="UP001454036"/>
    </source>
</evidence>
<evidence type="ECO:0000256" key="1">
    <source>
        <dbReference type="SAM" id="Phobius"/>
    </source>
</evidence>
<keyword evidence="3" id="KW-1185">Reference proteome</keyword>
<evidence type="ECO:0000313" key="2">
    <source>
        <dbReference type="EMBL" id="GAA0150267.1"/>
    </source>
</evidence>
<keyword evidence="1" id="KW-0812">Transmembrane</keyword>
<gene>
    <name evidence="2" type="ORF">LIER_09245</name>
</gene>
<feature type="transmembrane region" description="Helical" evidence="1">
    <location>
        <begin position="104"/>
        <end position="128"/>
    </location>
</feature>
<comment type="caution">
    <text evidence="2">The sequence shown here is derived from an EMBL/GenBank/DDBJ whole genome shotgun (WGS) entry which is preliminary data.</text>
</comment>
<reference evidence="2 3" key="1">
    <citation type="submission" date="2024-01" db="EMBL/GenBank/DDBJ databases">
        <title>The complete chloroplast genome sequence of Lithospermum erythrorhizon: insights into the phylogenetic relationship among Boraginaceae species and the maternal lineages of purple gromwells.</title>
        <authorList>
            <person name="Okada T."/>
            <person name="Watanabe K."/>
        </authorList>
    </citation>
    <scope>NUCLEOTIDE SEQUENCE [LARGE SCALE GENOMIC DNA]</scope>
</reference>
<proteinExistence type="predicted"/>
<accession>A0AAV3PJT0</accession>
<sequence length="149" mass="16760">MNQFLLIPKSPITKGVTTISTTWPKVTFLVSIPTSFNIELKKSILEFNNRFGRKLLNTENLIFKTEDLEGGWFVVVYVEPEGVVAIREAKERENVIFNIVCDELLLGIFVVVLVVVCIGVAFVVPGFLPLYLLPKEQRGDIVSDVSKVF</sequence>
<dbReference type="PANTHER" id="PTHR35465">
    <property type="entry name" value="CAVEOLIN-1 PROTEIN"/>
    <property type="match status" value="1"/>
</dbReference>